<dbReference type="PROSITE" id="PS00915">
    <property type="entry name" value="PI3_4_KINASE_1"/>
    <property type="match status" value="1"/>
</dbReference>
<dbReference type="SUPFAM" id="SSF47216">
    <property type="entry name" value="Proteasome activator"/>
    <property type="match status" value="1"/>
</dbReference>
<dbReference type="PROSITE" id="PS50290">
    <property type="entry name" value="PI3_4_KINASE_3"/>
    <property type="match status" value="1"/>
</dbReference>
<dbReference type="FunFam" id="3.30.1010.10:FF:000009">
    <property type="entry name" value="Phosphatidylinositol 4-kinase, catalytic, alpha"/>
    <property type="match status" value="1"/>
</dbReference>
<dbReference type="Gene3D" id="3.30.870.30">
    <property type="entry name" value="MITD, C-terminal phospholipase D-like domain"/>
    <property type="match status" value="1"/>
</dbReference>
<evidence type="ECO:0000256" key="1">
    <source>
        <dbReference type="ARBA" id="ARBA00005883"/>
    </source>
</evidence>
<dbReference type="InterPro" id="IPR015433">
    <property type="entry name" value="PI3/4_kinase"/>
</dbReference>
<dbReference type="Pfam" id="PF04212">
    <property type="entry name" value="MIT"/>
    <property type="match status" value="1"/>
</dbReference>
<dbReference type="PANTHER" id="PTHR10048">
    <property type="entry name" value="PHOSPHATIDYLINOSITOL KINASE"/>
    <property type="match status" value="1"/>
</dbReference>
<organism evidence="11 12">
    <name type="scientific">Ancylostoma caninum</name>
    <name type="common">Dog hookworm</name>
    <dbReference type="NCBI Taxonomy" id="29170"/>
    <lineage>
        <taxon>Eukaryota</taxon>
        <taxon>Metazoa</taxon>
        <taxon>Ecdysozoa</taxon>
        <taxon>Nematoda</taxon>
        <taxon>Chromadorea</taxon>
        <taxon>Rhabditida</taxon>
        <taxon>Rhabditina</taxon>
        <taxon>Rhabditomorpha</taxon>
        <taxon>Strongyloidea</taxon>
        <taxon>Ancylostomatidae</taxon>
        <taxon>Ancylostomatinae</taxon>
        <taxon>Ancylostoma</taxon>
    </lineage>
</organism>
<dbReference type="GO" id="GO:0005737">
    <property type="term" value="C:cytoplasm"/>
    <property type="evidence" value="ECO:0007669"/>
    <property type="project" value="TreeGrafter"/>
</dbReference>
<dbReference type="GO" id="GO:0046854">
    <property type="term" value="P:phosphatidylinositol phosphate biosynthetic process"/>
    <property type="evidence" value="ECO:0007669"/>
    <property type="project" value="InterPro"/>
</dbReference>
<feature type="domain" description="PIK helical" evidence="10">
    <location>
        <begin position="2012"/>
        <end position="2187"/>
    </location>
</feature>
<evidence type="ECO:0000256" key="3">
    <source>
        <dbReference type="ARBA" id="ARBA00012169"/>
    </source>
</evidence>
<evidence type="ECO:0000259" key="10">
    <source>
        <dbReference type="PROSITE" id="PS51545"/>
    </source>
</evidence>
<dbReference type="InterPro" id="IPR036996">
    <property type="entry name" value="PA28_N_sf"/>
</dbReference>
<evidence type="ECO:0000256" key="8">
    <source>
        <dbReference type="SAM" id="MobiDB-lite"/>
    </source>
</evidence>
<dbReference type="Gene3D" id="1.20.58.80">
    <property type="entry name" value="Phosphotransferase system, lactose/cellobiose-type IIA subunit"/>
    <property type="match status" value="1"/>
</dbReference>
<dbReference type="InterPro" id="IPR045495">
    <property type="entry name" value="PI4K_N"/>
</dbReference>
<proteinExistence type="inferred from homology"/>
<keyword evidence="12" id="KW-1185">Reference proteome</keyword>
<evidence type="ECO:0000256" key="4">
    <source>
        <dbReference type="ARBA" id="ARBA00022679"/>
    </source>
</evidence>
<dbReference type="GO" id="GO:0008537">
    <property type="term" value="C:proteasome activator complex"/>
    <property type="evidence" value="ECO:0007669"/>
    <property type="project" value="InterPro"/>
</dbReference>
<evidence type="ECO:0000256" key="5">
    <source>
        <dbReference type="ARBA" id="ARBA00022777"/>
    </source>
</evidence>
<dbReference type="InterPro" id="IPR032341">
    <property type="entry name" value="MITD1_C"/>
</dbReference>
<dbReference type="SMART" id="SM00745">
    <property type="entry name" value="MIT"/>
    <property type="match status" value="1"/>
</dbReference>
<dbReference type="EC" id="2.7.1.67" evidence="3"/>
<dbReference type="InterPro" id="IPR000403">
    <property type="entry name" value="PI3/4_kinase_cat_dom"/>
</dbReference>
<dbReference type="Gene3D" id="1.20.120.180">
    <property type="entry name" value="Proteasome activator pa28, C-terminal domain"/>
    <property type="match status" value="1"/>
</dbReference>
<keyword evidence="6" id="KW-0647">Proteasome</keyword>
<dbReference type="InterPro" id="IPR003185">
    <property type="entry name" value="Proteasome_activ_PA28_N"/>
</dbReference>
<dbReference type="Gene3D" id="3.30.1010.10">
    <property type="entry name" value="Phosphatidylinositol 3-kinase Catalytic Subunit, Chain A, domain 4"/>
    <property type="match status" value="1"/>
</dbReference>
<dbReference type="OrthoDB" id="10264149at2759"/>
<comment type="similarity">
    <text evidence="2">Belongs to the PI3/PI4-kinase family. Type III PI4K subfamily.</text>
</comment>
<dbReference type="Gene3D" id="1.25.40.70">
    <property type="entry name" value="Phosphatidylinositol 3-kinase, accessory domain (PIK)"/>
    <property type="match status" value="1"/>
</dbReference>
<dbReference type="InterPro" id="IPR036997">
    <property type="entry name" value="PA28_C_sf"/>
</dbReference>
<comment type="caution">
    <text evidence="11">The sequence shown here is derived from an EMBL/GenBank/DDBJ whole genome shotgun (WGS) entry which is preliminary data.</text>
</comment>
<dbReference type="PANTHER" id="PTHR10048:SF15">
    <property type="entry name" value="PHOSPHATIDYLINOSITOL 4-KINASE ALPHA"/>
    <property type="match status" value="1"/>
</dbReference>
<dbReference type="Pfam" id="PF16565">
    <property type="entry name" value="MIT_C"/>
    <property type="match status" value="1"/>
</dbReference>
<dbReference type="FunFam" id="1.20.120.180:FF:000002">
    <property type="entry name" value="Proteasome activator complex subunit 1"/>
    <property type="match status" value="1"/>
</dbReference>
<evidence type="ECO:0000256" key="7">
    <source>
        <dbReference type="ARBA" id="ARBA00037467"/>
    </source>
</evidence>
<dbReference type="InterPro" id="IPR011009">
    <property type="entry name" value="Kinase-like_dom_sf"/>
</dbReference>
<dbReference type="Pfam" id="PF02252">
    <property type="entry name" value="PA28_C"/>
    <property type="match status" value="1"/>
</dbReference>
<protein>
    <recommendedName>
        <fullName evidence="3">1-phosphatidylinositol 4-kinase</fullName>
        <ecNumber evidence="3">2.7.1.67</ecNumber>
    </recommendedName>
</protein>
<dbReference type="SUPFAM" id="SSF116846">
    <property type="entry name" value="MIT domain"/>
    <property type="match status" value="1"/>
</dbReference>
<evidence type="ECO:0000259" key="9">
    <source>
        <dbReference type="PROSITE" id="PS50290"/>
    </source>
</evidence>
<dbReference type="InterPro" id="IPR036252">
    <property type="entry name" value="Proteasome_activ_sf"/>
</dbReference>
<dbReference type="Pfam" id="PF00613">
    <property type="entry name" value="PI3Ka"/>
    <property type="match status" value="1"/>
</dbReference>
<evidence type="ECO:0000313" key="12">
    <source>
        <dbReference type="Proteomes" id="UP000252519"/>
    </source>
</evidence>
<dbReference type="SUPFAM" id="SSF48371">
    <property type="entry name" value="ARM repeat"/>
    <property type="match status" value="2"/>
</dbReference>
<dbReference type="STRING" id="29170.A0A368GQU5"/>
<dbReference type="InterPro" id="IPR042236">
    <property type="entry name" value="PI3K_accessory_sf"/>
</dbReference>
<dbReference type="EMBL" id="JOJR01000102">
    <property type="protein sequence ID" value="RCN45420.1"/>
    <property type="molecule type" value="Genomic_DNA"/>
</dbReference>
<evidence type="ECO:0000313" key="11">
    <source>
        <dbReference type="EMBL" id="RCN45420.1"/>
    </source>
</evidence>
<comment type="function">
    <text evidence="7">Implicated in immunoproteasome assembly and required for efficient antigen processing. The PA28 activator complex enhances the generation of class I binding peptides by altering the cleavage pattern of the proteasome.</text>
</comment>
<comment type="similarity">
    <text evidence="1">Belongs to the PA28 family.</text>
</comment>
<dbReference type="Pfam" id="PF00454">
    <property type="entry name" value="PI3_PI4_kinase"/>
    <property type="match status" value="1"/>
</dbReference>
<dbReference type="GO" id="GO:0005886">
    <property type="term" value="C:plasma membrane"/>
    <property type="evidence" value="ECO:0007669"/>
    <property type="project" value="TreeGrafter"/>
</dbReference>
<feature type="region of interest" description="Disordered" evidence="8">
    <location>
        <begin position="954"/>
        <end position="977"/>
    </location>
</feature>
<dbReference type="InterPro" id="IPR036181">
    <property type="entry name" value="MIT_dom_sf"/>
</dbReference>
<dbReference type="InterPro" id="IPR016024">
    <property type="entry name" value="ARM-type_fold"/>
</dbReference>
<feature type="compositionally biased region" description="Basic and acidic residues" evidence="8">
    <location>
        <begin position="960"/>
        <end position="974"/>
    </location>
</feature>
<dbReference type="GO" id="GO:0048015">
    <property type="term" value="P:phosphatidylinositol-mediated signaling"/>
    <property type="evidence" value="ECO:0007669"/>
    <property type="project" value="TreeGrafter"/>
</dbReference>
<dbReference type="InterPro" id="IPR038113">
    <property type="entry name" value="MITD1_C_sf"/>
</dbReference>
<feature type="domain" description="PI3K/PI4K catalytic" evidence="9">
    <location>
        <begin position="2310"/>
        <end position="2412"/>
    </location>
</feature>
<dbReference type="InterPro" id="IPR007330">
    <property type="entry name" value="MIT_dom"/>
</dbReference>
<keyword evidence="5 11" id="KW-0418">Kinase</keyword>
<dbReference type="GO" id="GO:0004430">
    <property type="term" value="F:1-phosphatidylinositol 4-kinase activity"/>
    <property type="evidence" value="ECO:0007669"/>
    <property type="project" value="UniProtKB-EC"/>
</dbReference>
<dbReference type="Proteomes" id="UP000252519">
    <property type="component" value="Unassembled WGS sequence"/>
</dbReference>
<dbReference type="Pfam" id="PF19274">
    <property type="entry name" value="PI4K_N"/>
    <property type="match status" value="3"/>
</dbReference>
<reference evidence="11 12" key="1">
    <citation type="submission" date="2014-10" db="EMBL/GenBank/DDBJ databases">
        <title>Draft genome of the hookworm Ancylostoma caninum.</title>
        <authorList>
            <person name="Mitreva M."/>
        </authorList>
    </citation>
    <scope>NUCLEOTIDE SEQUENCE [LARGE SCALE GENOMIC DNA]</scope>
    <source>
        <strain evidence="11 12">Baltimore</strain>
    </source>
</reference>
<dbReference type="InterPro" id="IPR018936">
    <property type="entry name" value="PI3/4_kinase_CS"/>
</dbReference>
<dbReference type="InterPro" id="IPR001263">
    <property type="entry name" value="PI3K_accessory_dom"/>
</dbReference>
<dbReference type="SMART" id="SM00145">
    <property type="entry name" value="PI3Ka"/>
    <property type="match status" value="1"/>
</dbReference>
<dbReference type="InterPro" id="IPR003186">
    <property type="entry name" value="PA28_C"/>
</dbReference>
<dbReference type="CDD" id="cd02685">
    <property type="entry name" value="MIT_C"/>
    <property type="match status" value="1"/>
</dbReference>
<keyword evidence="4" id="KW-0808">Transferase</keyword>
<dbReference type="Gene3D" id="1.20.5.120">
    <property type="entry name" value="Proteasome activator pa28, N-terminal domain"/>
    <property type="match status" value="1"/>
</dbReference>
<evidence type="ECO:0000256" key="2">
    <source>
        <dbReference type="ARBA" id="ARBA00006209"/>
    </source>
</evidence>
<dbReference type="Pfam" id="PF02251">
    <property type="entry name" value="PA28_N"/>
    <property type="match status" value="1"/>
</dbReference>
<dbReference type="SUPFAM" id="SSF56112">
    <property type="entry name" value="Protein kinase-like (PK-like)"/>
    <property type="match status" value="1"/>
</dbReference>
<name>A0A368GQU5_ANCCA</name>
<dbReference type="FunFam" id="1.25.40.70:FF:000011">
    <property type="entry name" value="Phosphatidylinositol 4-kinase alpha"/>
    <property type="match status" value="1"/>
</dbReference>
<dbReference type="PROSITE" id="PS51545">
    <property type="entry name" value="PIK_HELICAL"/>
    <property type="match status" value="1"/>
</dbReference>
<sequence length="2412" mass="271137">MSKEDKLIEKAKTSLLDAVKYDKNDKPNDALRHYMKGIDLLDQAVKLMSLDDERRSPLYRQIAQYVTRAEQLKDATKIEVGFLEQRKIAANSTGHGYDKIFGKCLDDKLTSVHVQDAYVSAHHQILNFVRFCELVVSQAPNVRCINLLTGMEAKNNQSAFSELAQSLEKVNVVLKVDFSPSLHDREIRFNNGWIVKIGRGLDYFKNPGKYVLGASDLNFRPCHETTVDILKQKNEIRHDKGRGCAICEFLEIRTTKHMFNDYKAELFKEAERIVMEEFPRKVIEYDALLKTRRFSYERLPEMMPDPDLNIPIPSVAALKEIDGDAPVAKKRKIGDDNGTVNGMPLYGFINGSVPCNAQLADLMDQVRPLLRDAVEHVNKVKMWITLLIPRIEDGNNFGVSIQEETLGEVRNVESEAASFLDQMSRYFTSRAKLLTKVAKYPHVDDYRRAILDMDEKQFINIRLEYVTAIILADLMKDIDDFVFKNIQCSAICLAKIEKTTLHELRRLLLSGLSEDLESQPLNNNVRSVLIGIGNFLFYSHGKFADELVPFLVKALGIVPQMKWVDDGLVNKNDRVPIQEQFAFCFNTVLSDLAAHIPEYRDVIVNAQIDALACAVASLFEILEDHENASQSKPHLLKLVCYILGLLRSLGRYSPRSDKPLISYVFPMDFETPIGTSNEDGKKGEEIPRISSDDAWIWLDNSSTVTPDRERTTVQRLVKLYNKYGASFVCALPEKPQFAMNTKELESLFDTVQQLLNKDILTQLDNHATDVYTGSFIKRFPYKTVSETILLACLSLLRDVLRPFSVQSKECPVKENFAKELNAFVVDILNSLEVQRMSFLGERRMTPAVIPRRPIDQELPRHSMCILAMTCGLELVVWAAIDDIDSDAVCSRMSSRLFAVNTNRVPLSQLPLALRALSSLGGLAEKFPSVATATVVPILSRFLLEPAPILTKLSSETFQSTEKRNEERRQEENTGKRRSALDALRSAAIDALCRALKSSLRVDADSVQACLASLSSKLFVCSSVNNLGLHIADRVVALVCENAIMTLGGIGVALVASKDVPDMVLQIYLQRFANPPSPLDNVMVRCLANMWIAGARSIHDGVMKLFTQISIESSNRVYSQEPVAAAEHRYAHVSLAVDTALGRMADGVAEGEDQHALLVRLLELFVQLGIEGRRVGEKVSKSTVKLTIVALSTSTNSYKMSTSAGNLGVLMPKIATLLKRMQPISHPSTRLRNLFRDFWFYCTVLGFDVEYSGLWPEDWYNAVCVIATKSPVLIAQENLRSELIDNAVIRSDAISPNELQEFRNTVCGVLNHPADVVPIVNRMDFAQCTYLLSVLRMEKMRVIHAEHKEALHVFFKYLEDKTIRKDKGGMWICLLSGAAVVFEAYLEAYKKNRTNDFSEPALEYHAQFLLVQFNHNLKEVRRCADACLSRLVDKFPYLLWNGRVLTTALRLLQALQLNLIQDPTCSESTFTMQGLPWSIQLQDTIEGRTAVVKDFSQRCEQILQEAMKWAPAITHSHLLEYASSYGGSSDTSLRLAMDAVINAGSDNTSMYLSSLHLRSMYLGQVKGMLALRAADDDETPEFTLIKRLEVDFEAAIASGCSEALKNAIMLLTALFVTLKDVNEHILSILVRCPLRSFTESTMELCVLSWNWLLAARTDIQNMFLREMCCAWAESARLGRGLYERLPPSPSPLCEQLKAPPKPPHYQPHAIWLNFIAERVDVAKYSSREQLDILETMFAQTLSLVVGTGPVAVAVSPALSTPLYDQQGMCYMILLIGVRQSTSRHWVLVSLVRNIEAVGVRFRLLSCALSMLQGEATAARPSNNVIRQRVYASALDYFTLAPQGPTQEHTQLRADVKLLISFWQVLYADGKYIKKEMFLSKDNDINLTANLTQLEPYVDQLGQRSATQTWHASASSSTHYVNTLTLSKNALTTSTRGSVARKLNQEGKGSLDVEKQVKVFLKWRNLILLLVGNEVERLCAWLNPLGDATEDGFAPIEQWMKSTLPEARMEARVLKENSKLAWDISPELAVHLPTRFRTCPALRETLQDMARSQPEAVSHLPEALALFLGDSSTFEHSDIAHVLTWATCSPVMALSLLTPRQYPLHPVTVQYAVRVLRSYPADALLMYIPQLVQAVRHDTIGYVAELIVWLAGHSQLLAHQLIWNMETNMYTDEDSKNKDPVLYDALNEIIKKTINQLEGAARRFHEAEFSLFHRLTAISGTIKPYPKGDARKKACLKALAEVKLETITYLPSNPEAYLLDIDYSSGTPMQRRFCEFSCKIFFEMNYSSAAKAPFLARFKVRRCGVQELERIGLEAQSQEKGKPPPPRADLNELKKVTDANTCWQAAIFKVGDDVRQDMLALQLMQLMKNVWAGLGLPVCVFPYRVVATSPGCGVIECVPNSKSRDQLGRQTDFG</sequence>
<evidence type="ECO:0000256" key="6">
    <source>
        <dbReference type="ARBA" id="ARBA00022942"/>
    </source>
</evidence>
<accession>A0A368GQU5</accession>
<gene>
    <name evidence="11" type="ORF">ANCCAN_08570</name>
</gene>